<dbReference type="EMBL" id="DVIT01000026">
    <property type="protein sequence ID" value="HIS47266.1"/>
    <property type="molecule type" value="Genomic_DNA"/>
</dbReference>
<reference evidence="2" key="1">
    <citation type="submission" date="2020-10" db="EMBL/GenBank/DDBJ databases">
        <authorList>
            <person name="Gilroy R."/>
        </authorList>
    </citation>
    <scope>NUCLEOTIDE SEQUENCE</scope>
    <source>
        <strain evidence="2">CHK178-757</strain>
    </source>
</reference>
<evidence type="ECO:0000313" key="2">
    <source>
        <dbReference type="EMBL" id="HIS47266.1"/>
    </source>
</evidence>
<dbReference type="PANTHER" id="PTHR43581">
    <property type="entry name" value="ATP/GTP PHOSPHATASE"/>
    <property type="match status" value="1"/>
</dbReference>
<dbReference type="Proteomes" id="UP000823927">
    <property type="component" value="Unassembled WGS sequence"/>
</dbReference>
<proteinExistence type="predicted"/>
<comment type="caution">
    <text evidence="2">The sequence shown here is derived from an EMBL/GenBank/DDBJ whole genome shotgun (WGS) entry which is preliminary data.</text>
</comment>
<dbReference type="Pfam" id="PF13175">
    <property type="entry name" value="AAA_15"/>
    <property type="match status" value="2"/>
</dbReference>
<reference evidence="2" key="2">
    <citation type="journal article" date="2021" name="PeerJ">
        <title>Extensive microbial diversity within the chicken gut microbiome revealed by metagenomics and culture.</title>
        <authorList>
            <person name="Gilroy R."/>
            <person name="Ravi A."/>
            <person name="Getino M."/>
            <person name="Pursley I."/>
            <person name="Horton D.L."/>
            <person name="Alikhan N.F."/>
            <person name="Baker D."/>
            <person name="Gharbi K."/>
            <person name="Hall N."/>
            <person name="Watson M."/>
            <person name="Adriaenssens E.M."/>
            <person name="Foster-Nyarko E."/>
            <person name="Jarju S."/>
            <person name="Secka A."/>
            <person name="Antonio M."/>
            <person name="Oren A."/>
            <person name="Chaudhuri R.R."/>
            <person name="La Ragione R."/>
            <person name="Hildebrand F."/>
            <person name="Pallen M.J."/>
        </authorList>
    </citation>
    <scope>NUCLEOTIDE SEQUENCE</scope>
    <source>
        <strain evidence="2">CHK178-757</strain>
    </source>
</reference>
<dbReference type="SUPFAM" id="SSF52540">
    <property type="entry name" value="P-loop containing nucleoside triphosphate hydrolases"/>
    <property type="match status" value="1"/>
</dbReference>
<protein>
    <submittedName>
        <fullName evidence="2">AAA family ATPase</fullName>
    </submittedName>
</protein>
<accession>A0A9D1JQI9</accession>
<feature type="domain" description="Endonuclease GajA/Old nuclease/RecF-like AAA" evidence="1">
    <location>
        <begin position="1"/>
        <end position="62"/>
    </location>
</feature>
<evidence type="ECO:0000313" key="3">
    <source>
        <dbReference type="Proteomes" id="UP000823927"/>
    </source>
</evidence>
<gene>
    <name evidence="2" type="ORF">IAB46_06860</name>
</gene>
<dbReference type="AlphaFoldDB" id="A0A9D1JQI9"/>
<organism evidence="2 3">
    <name type="scientific">Candidatus Scybalocola faecigallinarum</name>
    <dbReference type="NCBI Taxonomy" id="2840941"/>
    <lineage>
        <taxon>Bacteria</taxon>
        <taxon>Bacillati</taxon>
        <taxon>Bacillota</taxon>
        <taxon>Clostridia</taxon>
        <taxon>Lachnospirales</taxon>
        <taxon>Lachnospiraceae</taxon>
        <taxon>Lachnospiraceae incertae sedis</taxon>
        <taxon>Candidatus Scybalocola (ex Gilroy et al. 2021)</taxon>
    </lineage>
</organism>
<sequence length="626" mass="73217">MRITDLEIENFKSIRHMEIHDIENALILVGKNNTGKTVVLDAVRLLGGDYELSRDDFMFPEQNIVIRAGLRFDPQDYEELHSRGVICKYKNFDAWKRVFTAAFPSLKEDVLSFTLIASSTGALRYDDGFKKNNPKIPLVFPKVYFIDSLRHIQEIEEDILMFQDDENLQRLRDNQCMFNSQHQCRRCFQCIGLIEKKNAGQLNVMEAMRLTEYKMYASNLKRFVQKVNYYFAKNGGYADRIEYRTGVDSSALTRIQGIAVNKVRQNSVPVAKLGEGMRSIYILSLLEAYIDEKSRNACIVLMEDPEIFLHPQLQKSAAEVLYRLSKKNQVIFSTHSPNMIFNFTSRQIRQIVLDEGYFSVARQRADVDQILDDLGYTANDLMNVSFVFIVEGRQDKSRLPLLLQKYYSEICNADGTLSRVAIITTNSCTNIKTYANLKYMNKLYLKDQFLMIRDGDGKDPEALARQLCKYYEDRNREDVDRLPRVTRRNVLILKYYSFENYFLDPKIMARLGIVESEDAFWEILFKKWQEYLYRLSSGRHLVQVLGHGLDSIKDLQDHFESFKIYMRGHNLFDIFYGPFKNRETQILKQYIELAGRDAFADILDAIDRFVYFDSRKKKESSNELFT</sequence>
<feature type="domain" description="Endonuclease GajA/Old nuclease/RecF-like AAA" evidence="1">
    <location>
        <begin position="216"/>
        <end position="340"/>
    </location>
</feature>
<name>A0A9D1JQI9_9FIRM</name>
<dbReference type="InterPro" id="IPR051396">
    <property type="entry name" value="Bact_Antivir_Def_Nuclease"/>
</dbReference>
<dbReference type="InterPro" id="IPR041685">
    <property type="entry name" value="AAA_GajA/Old/RecF-like"/>
</dbReference>
<evidence type="ECO:0000259" key="1">
    <source>
        <dbReference type="Pfam" id="PF13175"/>
    </source>
</evidence>
<dbReference type="PANTHER" id="PTHR43581:SF4">
    <property type="entry name" value="ATP_GTP PHOSPHATASE"/>
    <property type="match status" value="1"/>
</dbReference>
<dbReference type="InterPro" id="IPR027417">
    <property type="entry name" value="P-loop_NTPase"/>
</dbReference>
<dbReference type="Gene3D" id="3.40.50.300">
    <property type="entry name" value="P-loop containing nucleotide triphosphate hydrolases"/>
    <property type="match status" value="2"/>
</dbReference>